<dbReference type="AlphaFoldDB" id="A0AAW0UE03"/>
<accession>A0AAW0UE03</accession>
<gene>
    <name evidence="1" type="ORF">O3P69_003752</name>
</gene>
<keyword evidence="2" id="KW-1185">Reference proteome</keyword>
<proteinExistence type="predicted"/>
<reference evidence="1 2" key="1">
    <citation type="submission" date="2023-03" db="EMBL/GenBank/DDBJ databases">
        <title>High-quality genome of Scylla paramamosain provides insights in environmental adaptation.</title>
        <authorList>
            <person name="Zhang L."/>
        </authorList>
    </citation>
    <scope>NUCLEOTIDE SEQUENCE [LARGE SCALE GENOMIC DNA]</scope>
    <source>
        <strain evidence="1">LZ_2023a</strain>
        <tissue evidence="1">Muscle</tissue>
    </source>
</reference>
<dbReference type="EMBL" id="JARAKH010000012">
    <property type="protein sequence ID" value="KAK8398056.1"/>
    <property type="molecule type" value="Genomic_DNA"/>
</dbReference>
<dbReference type="Proteomes" id="UP001487740">
    <property type="component" value="Unassembled WGS sequence"/>
</dbReference>
<comment type="caution">
    <text evidence="1">The sequence shown here is derived from an EMBL/GenBank/DDBJ whole genome shotgun (WGS) entry which is preliminary data.</text>
</comment>
<protein>
    <submittedName>
        <fullName evidence="1">Uncharacterized protein</fullName>
    </submittedName>
</protein>
<sequence>MGKYAKYCVSVGINEIHLGRLKELMWASQPASQPTRTGGAGRSSLCSKVNCSALYCFVREEEHDPCVVLMMPYKV</sequence>
<evidence type="ECO:0000313" key="1">
    <source>
        <dbReference type="EMBL" id="KAK8398056.1"/>
    </source>
</evidence>
<name>A0AAW0UE03_SCYPA</name>
<organism evidence="1 2">
    <name type="scientific">Scylla paramamosain</name>
    <name type="common">Mud crab</name>
    <dbReference type="NCBI Taxonomy" id="85552"/>
    <lineage>
        <taxon>Eukaryota</taxon>
        <taxon>Metazoa</taxon>
        <taxon>Ecdysozoa</taxon>
        <taxon>Arthropoda</taxon>
        <taxon>Crustacea</taxon>
        <taxon>Multicrustacea</taxon>
        <taxon>Malacostraca</taxon>
        <taxon>Eumalacostraca</taxon>
        <taxon>Eucarida</taxon>
        <taxon>Decapoda</taxon>
        <taxon>Pleocyemata</taxon>
        <taxon>Brachyura</taxon>
        <taxon>Eubrachyura</taxon>
        <taxon>Portunoidea</taxon>
        <taxon>Portunidae</taxon>
        <taxon>Portuninae</taxon>
        <taxon>Scylla</taxon>
    </lineage>
</organism>
<evidence type="ECO:0000313" key="2">
    <source>
        <dbReference type="Proteomes" id="UP001487740"/>
    </source>
</evidence>